<dbReference type="GO" id="GO:0003700">
    <property type="term" value="F:DNA-binding transcription factor activity"/>
    <property type="evidence" value="ECO:0007669"/>
    <property type="project" value="InterPro"/>
</dbReference>
<dbReference type="EMBL" id="UINC01084527">
    <property type="protein sequence ID" value="SVC31256.1"/>
    <property type="molecule type" value="Genomic_DNA"/>
</dbReference>
<protein>
    <recommendedName>
        <fullName evidence="2">Ferric uptake regulation protein</fullName>
    </recommendedName>
</protein>
<sequence>QFLGRHGVTPTSQRLDVGEVIFSKPQHLSAEQVITATRVAGSRVSKATVYNTLNLFCEKGLVRTVNVDPERQFYDPTILSHHHFFNVDTGELTDIPMEGLSLDVKRELPPGTEQVGIEVVIQVRDQSPE</sequence>
<dbReference type="GO" id="GO:0008270">
    <property type="term" value="F:zinc ion binding"/>
    <property type="evidence" value="ECO:0007669"/>
    <property type="project" value="TreeGrafter"/>
</dbReference>
<dbReference type="Gene3D" id="1.10.10.10">
    <property type="entry name" value="Winged helix-like DNA-binding domain superfamily/Winged helix DNA-binding domain"/>
    <property type="match status" value="1"/>
</dbReference>
<name>A0A382L3E8_9ZZZZ</name>
<gene>
    <name evidence="1" type="ORF">METZ01_LOCUS284110</name>
</gene>
<evidence type="ECO:0000313" key="1">
    <source>
        <dbReference type="EMBL" id="SVC31256.1"/>
    </source>
</evidence>
<dbReference type="GO" id="GO:0000976">
    <property type="term" value="F:transcription cis-regulatory region binding"/>
    <property type="evidence" value="ECO:0007669"/>
    <property type="project" value="TreeGrafter"/>
</dbReference>
<dbReference type="InterPro" id="IPR036388">
    <property type="entry name" value="WH-like_DNA-bd_sf"/>
</dbReference>
<feature type="non-terminal residue" evidence="1">
    <location>
        <position position="1"/>
    </location>
</feature>
<evidence type="ECO:0008006" key="2">
    <source>
        <dbReference type="Google" id="ProtNLM"/>
    </source>
</evidence>
<dbReference type="PANTHER" id="PTHR33202">
    <property type="entry name" value="ZINC UPTAKE REGULATION PROTEIN"/>
    <property type="match status" value="1"/>
</dbReference>
<organism evidence="1">
    <name type="scientific">marine metagenome</name>
    <dbReference type="NCBI Taxonomy" id="408172"/>
    <lineage>
        <taxon>unclassified sequences</taxon>
        <taxon>metagenomes</taxon>
        <taxon>ecological metagenomes</taxon>
    </lineage>
</organism>
<accession>A0A382L3E8</accession>
<dbReference type="InterPro" id="IPR036390">
    <property type="entry name" value="WH_DNA-bd_sf"/>
</dbReference>
<dbReference type="PANTHER" id="PTHR33202:SF7">
    <property type="entry name" value="FERRIC UPTAKE REGULATION PROTEIN"/>
    <property type="match status" value="1"/>
</dbReference>
<reference evidence="1" key="1">
    <citation type="submission" date="2018-05" db="EMBL/GenBank/DDBJ databases">
        <authorList>
            <person name="Lanie J.A."/>
            <person name="Ng W.-L."/>
            <person name="Kazmierczak K.M."/>
            <person name="Andrzejewski T.M."/>
            <person name="Davidsen T.M."/>
            <person name="Wayne K.J."/>
            <person name="Tettelin H."/>
            <person name="Glass J.I."/>
            <person name="Rusch D."/>
            <person name="Podicherti R."/>
            <person name="Tsui H.-C.T."/>
            <person name="Winkler M.E."/>
        </authorList>
    </citation>
    <scope>NUCLEOTIDE SEQUENCE</scope>
</reference>
<proteinExistence type="predicted"/>
<dbReference type="GO" id="GO:1900376">
    <property type="term" value="P:regulation of secondary metabolite biosynthetic process"/>
    <property type="evidence" value="ECO:0007669"/>
    <property type="project" value="TreeGrafter"/>
</dbReference>
<dbReference type="Pfam" id="PF01475">
    <property type="entry name" value="FUR"/>
    <property type="match status" value="1"/>
</dbReference>
<dbReference type="AlphaFoldDB" id="A0A382L3E8"/>
<dbReference type="GO" id="GO:0045892">
    <property type="term" value="P:negative regulation of DNA-templated transcription"/>
    <property type="evidence" value="ECO:0007669"/>
    <property type="project" value="TreeGrafter"/>
</dbReference>
<dbReference type="SUPFAM" id="SSF46785">
    <property type="entry name" value="Winged helix' DNA-binding domain"/>
    <property type="match status" value="1"/>
</dbReference>
<dbReference type="InterPro" id="IPR002481">
    <property type="entry name" value="FUR"/>
</dbReference>
<dbReference type="CDD" id="cd07153">
    <property type="entry name" value="Fur_like"/>
    <property type="match status" value="1"/>
</dbReference>